<protein>
    <recommendedName>
        <fullName evidence="10 13">4-hydroxy-tetrahydrodipicolinate reductase</fullName>
        <ecNumber evidence="10 13">1.17.1.8</ecNumber>
    </recommendedName>
</protein>
<dbReference type="GO" id="GO:0009089">
    <property type="term" value="P:lysine biosynthetic process via diaminopimelate"/>
    <property type="evidence" value="ECO:0007669"/>
    <property type="project" value="UniProtKB-UniRule"/>
</dbReference>
<dbReference type="Gene3D" id="3.40.50.720">
    <property type="entry name" value="NAD(P)-binding Rossmann-like Domain"/>
    <property type="match status" value="1"/>
</dbReference>
<evidence type="ECO:0000256" key="4">
    <source>
        <dbReference type="ARBA" id="ARBA00022857"/>
    </source>
</evidence>
<proteinExistence type="inferred from homology"/>
<dbReference type="InterPro" id="IPR023940">
    <property type="entry name" value="DHDPR_bac"/>
</dbReference>
<dbReference type="FunFam" id="3.30.360.10:FF:000009">
    <property type="entry name" value="4-hydroxy-tetrahydrodipicolinate reductase"/>
    <property type="match status" value="1"/>
</dbReference>
<dbReference type="Gene3D" id="3.30.360.10">
    <property type="entry name" value="Dihydrodipicolinate Reductase, domain 2"/>
    <property type="match status" value="1"/>
</dbReference>
<evidence type="ECO:0000256" key="11">
    <source>
        <dbReference type="ARBA" id="ARBA00049080"/>
    </source>
</evidence>
<dbReference type="CDD" id="cd02274">
    <property type="entry name" value="DHDPR_N"/>
    <property type="match status" value="1"/>
</dbReference>
<dbReference type="AlphaFoldDB" id="A0A8A4ZJ01"/>
<evidence type="ECO:0000256" key="1">
    <source>
        <dbReference type="ARBA" id="ARBA00006642"/>
    </source>
</evidence>
<dbReference type="PANTHER" id="PTHR20836">
    <property type="entry name" value="DIHYDRODIPICOLINATE REDUCTASE"/>
    <property type="match status" value="1"/>
</dbReference>
<dbReference type="InterPro" id="IPR022663">
    <property type="entry name" value="DapB_C"/>
</dbReference>
<evidence type="ECO:0000313" key="16">
    <source>
        <dbReference type="EMBL" id="QTE31361.1"/>
    </source>
</evidence>
<sequence length="235" mass="24074">MGTAVAAAVRGAADLELVAALDSGDDVARLASTGAQVGIDFTVPAATEANVHALIDAGLHAVVGTTGWTDEALERVREHLARAPGLGVLIAPNFALGAVLAMEFAARAARFFESAEVIELHHPDKVDAPSGTARHTAAAIAAARADAGLGPIPDATATGLVGARGADVDGVRVHSVRLRGLVAHEEILFGNPGEQLTIRTDSFDRVSFLPGVLLAVRRVSARPGLTVGLDQLLDL</sequence>
<dbReference type="NCBIfam" id="TIGR00036">
    <property type="entry name" value="dapB"/>
    <property type="match status" value="1"/>
</dbReference>
<accession>A0A8A4ZJ01</accession>
<dbReference type="KEGG" id="psic:J4E96_06385"/>
<keyword evidence="7" id="KW-0520">NAD</keyword>
<comment type="similarity">
    <text evidence="1">Belongs to the DapB family.</text>
</comment>
<dbReference type="GO" id="GO:0008839">
    <property type="term" value="F:4-hydroxy-tetrahydrodipicolinate reductase"/>
    <property type="evidence" value="ECO:0007669"/>
    <property type="project" value="UniProtKB-UniRule"/>
</dbReference>
<name>A0A8A4ZJ01_9MICO</name>
<feature type="domain" description="Dihydrodipicolinate reductase C-terminal" evidence="15">
    <location>
        <begin position="97"/>
        <end position="233"/>
    </location>
</feature>
<organism evidence="16 17">
    <name type="scientific">Pengzhenrongella sicca</name>
    <dbReference type="NCBI Taxonomy" id="2819238"/>
    <lineage>
        <taxon>Bacteria</taxon>
        <taxon>Bacillati</taxon>
        <taxon>Actinomycetota</taxon>
        <taxon>Actinomycetes</taxon>
        <taxon>Micrococcales</taxon>
        <taxon>Pengzhenrongella</taxon>
    </lineage>
</organism>
<evidence type="ECO:0000256" key="2">
    <source>
        <dbReference type="ARBA" id="ARBA00022490"/>
    </source>
</evidence>
<keyword evidence="3" id="KW-0028">Amino-acid biosynthesis</keyword>
<evidence type="ECO:0000259" key="15">
    <source>
        <dbReference type="Pfam" id="PF05173"/>
    </source>
</evidence>
<evidence type="ECO:0000256" key="12">
    <source>
        <dbReference type="ARBA" id="ARBA00049396"/>
    </source>
</evidence>
<keyword evidence="17" id="KW-1185">Reference proteome</keyword>
<comment type="catalytic activity">
    <reaction evidence="11">
        <text>(S)-2,3,4,5-tetrahydrodipicolinate + NADP(+) + H2O = (2S,4S)-4-hydroxy-2,3,4,5-tetrahydrodipicolinate + NADPH + H(+)</text>
        <dbReference type="Rhea" id="RHEA:35331"/>
        <dbReference type="ChEBI" id="CHEBI:15377"/>
        <dbReference type="ChEBI" id="CHEBI:15378"/>
        <dbReference type="ChEBI" id="CHEBI:16845"/>
        <dbReference type="ChEBI" id="CHEBI:57783"/>
        <dbReference type="ChEBI" id="CHEBI:58349"/>
        <dbReference type="ChEBI" id="CHEBI:67139"/>
        <dbReference type="EC" id="1.17.1.8"/>
    </reaction>
</comment>
<dbReference type="GO" id="GO:0005829">
    <property type="term" value="C:cytosol"/>
    <property type="evidence" value="ECO:0007669"/>
    <property type="project" value="TreeGrafter"/>
</dbReference>
<feature type="domain" description="Dihydrodipicolinate reductase N-terminal" evidence="14">
    <location>
        <begin position="1"/>
        <end position="94"/>
    </location>
</feature>
<comment type="catalytic activity">
    <reaction evidence="12">
        <text>(S)-2,3,4,5-tetrahydrodipicolinate + NAD(+) + H2O = (2S,4S)-4-hydroxy-2,3,4,5-tetrahydrodipicolinate + NADH + H(+)</text>
        <dbReference type="Rhea" id="RHEA:35323"/>
        <dbReference type="ChEBI" id="CHEBI:15377"/>
        <dbReference type="ChEBI" id="CHEBI:15378"/>
        <dbReference type="ChEBI" id="CHEBI:16845"/>
        <dbReference type="ChEBI" id="CHEBI:57540"/>
        <dbReference type="ChEBI" id="CHEBI:57945"/>
        <dbReference type="ChEBI" id="CHEBI:67139"/>
        <dbReference type="EC" id="1.17.1.8"/>
    </reaction>
</comment>
<dbReference type="InterPro" id="IPR022664">
    <property type="entry name" value="DapB_N_CS"/>
</dbReference>
<dbReference type="PIRSF" id="PIRSF000161">
    <property type="entry name" value="DHPR"/>
    <property type="match status" value="1"/>
</dbReference>
<evidence type="ECO:0000256" key="6">
    <source>
        <dbReference type="ARBA" id="ARBA00023002"/>
    </source>
</evidence>
<keyword evidence="4" id="KW-0521">NADP</keyword>
<dbReference type="PANTHER" id="PTHR20836:SF0">
    <property type="entry name" value="4-HYDROXY-TETRAHYDRODIPICOLINATE REDUCTASE 1, CHLOROPLASTIC-RELATED"/>
    <property type="match status" value="1"/>
</dbReference>
<comment type="pathway">
    <text evidence="9">Amino-acid biosynthesis; L-lysine biosynthesis via DAP pathway; (S)-tetrahydrodipicolinate from L-aspartate: step 4/4.</text>
</comment>
<dbReference type="Pfam" id="PF01113">
    <property type="entry name" value="DapB_N"/>
    <property type="match status" value="1"/>
</dbReference>
<keyword evidence="8" id="KW-0457">Lysine biosynthesis</keyword>
<reference evidence="16" key="1">
    <citation type="submission" date="2021-03" db="EMBL/GenBank/DDBJ databases">
        <title>Pengzhenrongella sicca gen. nov., sp. nov., a new member of suborder Micrococcineae isolated from High-Arctic tundra soil.</title>
        <authorList>
            <person name="Peng F."/>
        </authorList>
    </citation>
    <scope>NUCLEOTIDE SEQUENCE</scope>
    <source>
        <strain evidence="16">LRZ-2</strain>
    </source>
</reference>
<gene>
    <name evidence="16" type="ORF">J4E96_06385</name>
</gene>
<dbReference type="InterPro" id="IPR000846">
    <property type="entry name" value="DapB_N"/>
</dbReference>
<dbReference type="SUPFAM" id="SSF55347">
    <property type="entry name" value="Glyceraldehyde-3-phosphate dehydrogenase-like, C-terminal domain"/>
    <property type="match status" value="1"/>
</dbReference>
<dbReference type="EMBL" id="CP071868">
    <property type="protein sequence ID" value="QTE31361.1"/>
    <property type="molecule type" value="Genomic_DNA"/>
</dbReference>
<dbReference type="GO" id="GO:0019877">
    <property type="term" value="P:diaminopimelate biosynthetic process"/>
    <property type="evidence" value="ECO:0007669"/>
    <property type="project" value="UniProtKB-KW"/>
</dbReference>
<evidence type="ECO:0000256" key="3">
    <source>
        <dbReference type="ARBA" id="ARBA00022605"/>
    </source>
</evidence>
<keyword evidence="2" id="KW-0963">Cytoplasm</keyword>
<evidence type="ECO:0000256" key="9">
    <source>
        <dbReference type="ARBA" id="ARBA00037922"/>
    </source>
</evidence>
<evidence type="ECO:0000256" key="13">
    <source>
        <dbReference type="NCBIfam" id="TIGR00036"/>
    </source>
</evidence>
<keyword evidence="6 16" id="KW-0560">Oxidoreductase</keyword>
<dbReference type="Proteomes" id="UP000663937">
    <property type="component" value="Chromosome"/>
</dbReference>
<dbReference type="Pfam" id="PF05173">
    <property type="entry name" value="DapB_C"/>
    <property type="match status" value="1"/>
</dbReference>
<dbReference type="EC" id="1.17.1.8" evidence="10 13"/>
<evidence type="ECO:0000259" key="14">
    <source>
        <dbReference type="Pfam" id="PF01113"/>
    </source>
</evidence>
<dbReference type="PROSITE" id="PS01298">
    <property type="entry name" value="DAPB"/>
    <property type="match status" value="1"/>
</dbReference>
<evidence type="ECO:0000256" key="5">
    <source>
        <dbReference type="ARBA" id="ARBA00022915"/>
    </source>
</evidence>
<dbReference type="InterPro" id="IPR036291">
    <property type="entry name" value="NAD(P)-bd_dom_sf"/>
</dbReference>
<evidence type="ECO:0000256" key="10">
    <source>
        <dbReference type="ARBA" id="ARBA00038983"/>
    </source>
</evidence>
<evidence type="ECO:0000313" key="17">
    <source>
        <dbReference type="Proteomes" id="UP000663937"/>
    </source>
</evidence>
<evidence type="ECO:0000256" key="8">
    <source>
        <dbReference type="ARBA" id="ARBA00023154"/>
    </source>
</evidence>
<keyword evidence="5" id="KW-0220">Diaminopimelate biosynthesis</keyword>
<evidence type="ECO:0000256" key="7">
    <source>
        <dbReference type="ARBA" id="ARBA00023027"/>
    </source>
</evidence>
<dbReference type="SUPFAM" id="SSF51735">
    <property type="entry name" value="NAD(P)-binding Rossmann-fold domains"/>
    <property type="match status" value="1"/>
</dbReference>